<dbReference type="InterPro" id="IPR011990">
    <property type="entry name" value="TPR-like_helical_dom_sf"/>
</dbReference>
<reference evidence="1" key="1">
    <citation type="submission" date="2020-02" db="EMBL/GenBank/DDBJ databases">
        <authorList>
            <person name="Meier V. D."/>
        </authorList>
    </citation>
    <scope>NUCLEOTIDE SEQUENCE</scope>
    <source>
        <strain evidence="1">AVDCRST_MAG63</strain>
    </source>
</reference>
<evidence type="ECO:0008006" key="2">
    <source>
        <dbReference type="Google" id="ProtNLM"/>
    </source>
</evidence>
<dbReference type="PANTHER" id="PTHR47691:SF3">
    <property type="entry name" value="HTH-TYPE TRANSCRIPTIONAL REGULATOR RV0890C-RELATED"/>
    <property type="match status" value="1"/>
</dbReference>
<dbReference type="SUPFAM" id="SSF48452">
    <property type="entry name" value="TPR-like"/>
    <property type="match status" value="2"/>
</dbReference>
<gene>
    <name evidence="1" type="ORF">AVDCRST_MAG63-4900</name>
</gene>
<dbReference type="AlphaFoldDB" id="A0A6J4K377"/>
<sequence>MADTTPTNDSTSIRARALCGAARLAWYELDLAQARAHLDEALALFRRAGDPAGMISAMSNLVIILTWQGESDRALSLLQEGMDILGRLEDRPSLLPVLSEFGFAAAQSAMPEALLDAMTVSQEVVRLARAAGDTRSLASGLANLGLIRYWADDLAPARSFYEESLTRFREAGDVWGASLALWGLSNVARRQGRYAEARTFNAESMVLQTQHKSPIGAPYTLESFAYIATAEEQPRRAARLLGAAQGIRERHGGSLQPLALAEWERHCDALCALLDPTEFESAWAEGRAWTTEEAIARALDAEDRDATPPAQAP</sequence>
<dbReference type="Pfam" id="PF13424">
    <property type="entry name" value="TPR_12"/>
    <property type="match status" value="1"/>
</dbReference>
<dbReference type="Pfam" id="PF13374">
    <property type="entry name" value="TPR_10"/>
    <property type="match status" value="1"/>
</dbReference>
<protein>
    <recommendedName>
        <fullName evidence="2">MalT-like TPR region domain-containing protein</fullName>
    </recommendedName>
</protein>
<evidence type="ECO:0000313" key="1">
    <source>
        <dbReference type="EMBL" id="CAA9294479.1"/>
    </source>
</evidence>
<dbReference type="Gene3D" id="1.25.40.10">
    <property type="entry name" value="Tetratricopeptide repeat domain"/>
    <property type="match status" value="1"/>
</dbReference>
<dbReference type="PANTHER" id="PTHR47691">
    <property type="entry name" value="REGULATOR-RELATED"/>
    <property type="match status" value="1"/>
</dbReference>
<organism evidence="1">
    <name type="scientific">uncultured Armatimonadetes bacterium</name>
    <dbReference type="NCBI Taxonomy" id="157466"/>
    <lineage>
        <taxon>Bacteria</taxon>
        <taxon>Bacillati</taxon>
        <taxon>Armatimonadota</taxon>
        <taxon>environmental samples</taxon>
    </lineage>
</organism>
<name>A0A6J4K377_9BACT</name>
<accession>A0A6J4K377</accession>
<dbReference type="EMBL" id="CADCTO010000651">
    <property type="protein sequence ID" value="CAA9294479.1"/>
    <property type="molecule type" value="Genomic_DNA"/>
</dbReference>
<proteinExistence type="predicted"/>